<dbReference type="InterPro" id="IPR007527">
    <property type="entry name" value="Znf_SWIM"/>
</dbReference>
<accession>A0A0D2D1F7</accession>
<dbReference type="Gene3D" id="3.30.40.10">
    <property type="entry name" value="Zinc/RING finger domain, C3HC4 (zinc finger)"/>
    <property type="match status" value="1"/>
</dbReference>
<proteinExistence type="predicted"/>
<dbReference type="InterPro" id="IPR001841">
    <property type="entry name" value="Znf_RING"/>
</dbReference>
<evidence type="ECO:0000259" key="5">
    <source>
        <dbReference type="PROSITE" id="PS50966"/>
    </source>
</evidence>
<name>A0A0D2D1F7_9EURO</name>
<evidence type="ECO:0000313" key="7">
    <source>
        <dbReference type="Proteomes" id="UP000053342"/>
    </source>
</evidence>
<keyword evidence="7" id="KW-1185">Reference proteome</keyword>
<keyword evidence="1" id="KW-0862">Zinc</keyword>
<keyword evidence="3" id="KW-0732">Signal</keyword>
<dbReference type="AlphaFoldDB" id="A0A0D2D1F7"/>
<dbReference type="VEuPathDB" id="FungiDB:PV06_10765"/>
<evidence type="ECO:0000313" key="6">
    <source>
        <dbReference type="EMBL" id="KIW37143.1"/>
    </source>
</evidence>
<dbReference type="PROSITE" id="PS50089">
    <property type="entry name" value="ZF_RING_2"/>
    <property type="match status" value="1"/>
</dbReference>
<evidence type="ECO:0000256" key="3">
    <source>
        <dbReference type="SAM" id="SignalP"/>
    </source>
</evidence>
<feature type="compositionally biased region" description="Low complexity" evidence="2">
    <location>
        <begin position="63"/>
        <end position="74"/>
    </location>
</feature>
<dbReference type="GO" id="GO:0008270">
    <property type="term" value="F:zinc ion binding"/>
    <property type="evidence" value="ECO:0007669"/>
    <property type="project" value="UniProtKB-KW"/>
</dbReference>
<dbReference type="EMBL" id="KN847346">
    <property type="protein sequence ID" value="KIW37143.1"/>
    <property type="molecule type" value="Genomic_DNA"/>
</dbReference>
<keyword evidence="1" id="KW-0863">Zinc-finger</keyword>
<feature type="region of interest" description="Disordered" evidence="2">
    <location>
        <begin position="26"/>
        <end position="181"/>
    </location>
</feature>
<feature type="domain" description="SWIM-type" evidence="5">
    <location>
        <begin position="222"/>
        <end position="254"/>
    </location>
</feature>
<feature type="region of interest" description="Disordered" evidence="2">
    <location>
        <begin position="282"/>
        <end position="301"/>
    </location>
</feature>
<feature type="compositionally biased region" description="Polar residues" evidence="2">
    <location>
        <begin position="150"/>
        <end position="159"/>
    </location>
</feature>
<keyword evidence="1" id="KW-0479">Metal-binding</keyword>
<feature type="domain" description="RING-type" evidence="4">
    <location>
        <begin position="306"/>
        <end position="354"/>
    </location>
</feature>
<protein>
    <recommendedName>
        <fullName evidence="8">Anaphase-promoting complex subunit 11</fullName>
    </recommendedName>
</protein>
<dbReference type="HOGENOM" id="CLU_037984_1_0_1"/>
<feature type="chain" id="PRO_5002240148" description="Anaphase-promoting complex subunit 11" evidence="3">
    <location>
        <begin position="24"/>
        <end position="410"/>
    </location>
</feature>
<evidence type="ECO:0008006" key="8">
    <source>
        <dbReference type="Google" id="ProtNLM"/>
    </source>
</evidence>
<dbReference type="InterPro" id="IPR039903">
    <property type="entry name" value="Zswim2"/>
</dbReference>
<dbReference type="PROSITE" id="PS50966">
    <property type="entry name" value="ZF_SWIM"/>
    <property type="match status" value="1"/>
</dbReference>
<feature type="compositionally biased region" description="Low complexity" evidence="2">
    <location>
        <begin position="115"/>
        <end position="131"/>
    </location>
</feature>
<dbReference type="PANTHER" id="PTHR21540">
    <property type="entry name" value="RING FINGER AND SWIM DOMAIN-CONTAINING PROTEIN 2"/>
    <property type="match status" value="1"/>
</dbReference>
<organism evidence="6 7">
    <name type="scientific">Exophiala oligosperma</name>
    <dbReference type="NCBI Taxonomy" id="215243"/>
    <lineage>
        <taxon>Eukaryota</taxon>
        <taxon>Fungi</taxon>
        <taxon>Dikarya</taxon>
        <taxon>Ascomycota</taxon>
        <taxon>Pezizomycotina</taxon>
        <taxon>Eurotiomycetes</taxon>
        <taxon>Chaetothyriomycetidae</taxon>
        <taxon>Chaetothyriales</taxon>
        <taxon>Herpotrichiellaceae</taxon>
        <taxon>Exophiala</taxon>
    </lineage>
</organism>
<dbReference type="PANTHER" id="PTHR21540:SF0">
    <property type="entry name" value="PHD FAMILY PROTEIN"/>
    <property type="match status" value="1"/>
</dbReference>
<dbReference type="OrthoDB" id="2122982at2759"/>
<evidence type="ECO:0000259" key="4">
    <source>
        <dbReference type="PROSITE" id="PS50089"/>
    </source>
</evidence>
<dbReference type="SUPFAM" id="SSF57850">
    <property type="entry name" value="RING/U-box"/>
    <property type="match status" value="1"/>
</dbReference>
<evidence type="ECO:0000256" key="2">
    <source>
        <dbReference type="SAM" id="MobiDB-lite"/>
    </source>
</evidence>
<feature type="signal peptide" evidence="3">
    <location>
        <begin position="1"/>
        <end position="23"/>
    </location>
</feature>
<sequence>MDPDDEEDLTILLLLLLVLLHQQQEPRRRRRWEMAEDGVPVTRVAPRGAVTKPKARPSQGETASLSASAAARLLQEQEREQKEQSQYARDRTRKWVESLARDRPQPEASSRDPKTPLTSTIPTPSSQPVTSKQGPQLNSNNDNSKSQKQETQPGNNTHTKQGKRPQAEKRSKRFRSKPPVSFQVKLERSRYQRMIVLDRRRTVKDGAPCEHLDIVGSTGNVYEVVIGRTPDCNCPDALKGNECKHKVYAMHTVLKAPEHLQYQRGLLTSELEEIFARAPPIPSEVGSAADDSSTTKGNRKPTEGECPICYMDLEPKNNRLVWCKAQCGHNLHRSCFDQWVASMPGKEVRCVYCRATWEVDVGDADAVKKAGQPGADGYVNVADQFGMSTARDYSSYHQPWVRRQFGGAAT</sequence>
<reference evidence="6 7" key="1">
    <citation type="submission" date="2015-01" db="EMBL/GenBank/DDBJ databases">
        <title>The Genome Sequence of Exophiala oligosperma CBS72588.</title>
        <authorList>
            <consortium name="The Broad Institute Genomics Platform"/>
            <person name="Cuomo C."/>
            <person name="de Hoog S."/>
            <person name="Gorbushina A."/>
            <person name="Stielow B."/>
            <person name="Teixiera M."/>
            <person name="Abouelleil A."/>
            <person name="Chapman S.B."/>
            <person name="Priest M."/>
            <person name="Young S.K."/>
            <person name="Wortman J."/>
            <person name="Nusbaum C."/>
            <person name="Birren B."/>
        </authorList>
    </citation>
    <scope>NUCLEOTIDE SEQUENCE [LARGE SCALE GENOMIC DNA]</scope>
    <source>
        <strain evidence="6 7">CBS 72588</strain>
    </source>
</reference>
<feature type="compositionally biased region" description="Basic and acidic residues" evidence="2">
    <location>
        <begin position="75"/>
        <end position="114"/>
    </location>
</feature>
<dbReference type="RefSeq" id="XP_016257359.1">
    <property type="nucleotide sequence ID" value="XM_016412345.1"/>
</dbReference>
<gene>
    <name evidence="6" type="ORF">PV06_10765</name>
</gene>
<dbReference type="Pfam" id="PF13639">
    <property type="entry name" value="zf-RING_2"/>
    <property type="match status" value="1"/>
</dbReference>
<dbReference type="Proteomes" id="UP000053342">
    <property type="component" value="Unassembled WGS sequence"/>
</dbReference>
<evidence type="ECO:0000256" key="1">
    <source>
        <dbReference type="PROSITE-ProRule" id="PRU00175"/>
    </source>
</evidence>
<dbReference type="GO" id="GO:0061630">
    <property type="term" value="F:ubiquitin protein ligase activity"/>
    <property type="evidence" value="ECO:0007669"/>
    <property type="project" value="InterPro"/>
</dbReference>
<dbReference type="STRING" id="215243.A0A0D2D1F7"/>
<dbReference type="InterPro" id="IPR013083">
    <property type="entry name" value="Znf_RING/FYVE/PHD"/>
</dbReference>
<dbReference type="GeneID" id="27362839"/>